<keyword evidence="1" id="KW-0732">Signal</keyword>
<dbReference type="EMBL" id="GBBK01005358">
    <property type="protein sequence ID" value="JAC19124.1"/>
    <property type="molecule type" value="mRNA"/>
</dbReference>
<evidence type="ECO:0000313" key="2">
    <source>
        <dbReference type="EMBL" id="JAC19124.1"/>
    </source>
</evidence>
<reference evidence="2" key="1">
    <citation type="submission" date="2014-03" db="EMBL/GenBank/DDBJ databases">
        <title>The sialotranscriptome of Amblyomma triste, Amblyomma parvum and Amblyomma cajennense ticks, uncovered by 454-based RNA-seq.</title>
        <authorList>
            <person name="Garcia G.R."/>
            <person name="Gardinassi L.G."/>
            <person name="Ribeiro J.M."/>
            <person name="Anatriello E."/>
            <person name="Ferreira B.R."/>
            <person name="Moreira H.N."/>
            <person name="Mafra C."/>
            <person name="Olegario M.M."/>
            <person name="Szabo P.J."/>
            <person name="Miranda-Santos I.K."/>
            <person name="Maruyama S.R."/>
        </authorList>
    </citation>
    <scope>NUCLEOTIDE SEQUENCE</scope>
    <source>
        <strain evidence="2">Uberlandia</strain>
        <tissue evidence="2">Salivary glands</tissue>
    </source>
</reference>
<dbReference type="AlphaFoldDB" id="A0A023FE98"/>
<proteinExistence type="evidence at transcript level"/>
<feature type="signal peptide" evidence="1">
    <location>
        <begin position="1"/>
        <end position="23"/>
    </location>
</feature>
<accession>A0A023FE98</accession>
<evidence type="ECO:0000256" key="1">
    <source>
        <dbReference type="SAM" id="SignalP"/>
    </source>
</evidence>
<protein>
    <submittedName>
        <fullName evidence="2">Putative secreted protein</fullName>
    </submittedName>
</protein>
<feature type="chain" id="PRO_5001515348" evidence="1">
    <location>
        <begin position="24"/>
        <end position="165"/>
    </location>
</feature>
<name>A0A023FE98_AMBCJ</name>
<organism evidence="2">
    <name type="scientific">Amblyomma cajennense</name>
    <name type="common">Cayenne tick</name>
    <name type="synonym">Acarus cajennensis</name>
    <dbReference type="NCBI Taxonomy" id="34607"/>
    <lineage>
        <taxon>Eukaryota</taxon>
        <taxon>Metazoa</taxon>
        <taxon>Ecdysozoa</taxon>
        <taxon>Arthropoda</taxon>
        <taxon>Chelicerata</taxon>
        <taxon>Arachnida</taxon>
        <taxon>Acari</taxon>
        <taxon>Parasitiformes</taxon>
        <taxon>Ixodida</taxon>
        <taxon>Ixodoidea</taxon>
        <taxon>Ixodidae</taxon>
        <taxon>Amblyomminae</taxon>
        <taxon>Amblyomma</taxon>
    </lineage>
</organism>
<sequence length="165" mass="18196">MQGVAHQLLSVSSFLALAHRSLSVLSPAPWFRTCAHIVLYPQLPHCTTSVSYSVSLRPAVLGVNPLCDACAQWCPRFVSAETRFLLPCIVINETARPVVDCGWSCLLCVQTVTNSCVIIFIGSTCTFYYFKSIFLQQCHTLLFSKQPSCGVRGCDIKTTLCSHFV</sequence>